<accession>A0A9D1D399</accession>
<dbReference type="InterPro" id="IPR044298">
    <property type="entry name" value="MIG/MutY"/>
</dbReference>
<sequence length="239" mass="26414">MLQQTQVARVLKHWDAWMRLFPTVDALAAADTATVLEQWQGLGYNRRALALKRACEACASEYGGVLPREEKDLLALPGVGPATCAGVRAFAYDEPSVYVETNVRTVFIHELFPGCDSVSDKELRPLVAQTCPQDQVRDWYYALLDWGARLKQTTVNPSRRSAHYVRQSAFEGSRRQKRAEALRYVLAHPGARFADIALCLDEAERAAGRGGVDEGLVAGIVADLVAEGFFREEGGVYLP</sequence>
<reference evidence="11" key="1">
    <citation type="submission" date="2020-10" db="EMBL/GenBank/DDBJ databases">
        <authorList>
            <person name="Gilroy R."/>
        </authorList>
    </citation>
    <scope>NUCLEOTIDE SEQUENCE</scope>
    <source>
        <strain evidence="11">ChiGjej1B1-2707</strain>
    </source>
</reference>
<proteinExistence type="inferred from homology"/>
<keyword evidence="7" id="KW-0411">Iron-sulfur</keyword>
<dbReference type="PANTHER" id="PTHR42944:SF1">
    <property type="entry name" value="ADENINE DNA GLYCOSYLASE"/>
    <property type="match status" value="1"/>
</dbReference>
<evidence type="ECO:0000256" key="5">
    <source>
        <dbReference type="ARBA" id="ARBA00022801"/>
    </source>
</evidence>
<feature type="domain" description="HhH-GPD" evidence="10">
    <location>
        <begin position="1"/>
        <end position="149"/>
    </location>
</feature>
<comment type="similarity">
    <text evidence="2">Belongs to the Nth/MutY family.</text>
</comment>
<comment type="caution">
    <text evidence="11">The sequence shown here is derived from an EMBL/GenBank/DDBJ whole genome shotgun (WGS) entry which is preliminary data.</text>
</comment>
<keyword evidence="6" id="KW-0408">Iron</keyword>
<dbReference type="GO" id="GO:0051536">
    <property type="term" value="F:iron-sulfur cluster binding"/>
    <property type="evidence" value="ECO:0007669"/>
    <property type="project" value="UniProtKB-KW"/>
</dbReference>
<evidence type="ECO:0000313" key="11">
    <source>
        <dbReference type="EMBL" id="HIR01081.1"/>
    </source>
</evidence>
<dbReference type="GO" id="GO:0032357">
    <property type="term" value="F:oxidized purine DNA binding"/>
    <property type="evidence" value="ECO:0007669"/>
    <property type="project" value="TreeGrafter"/>
</dbReference>
<dbReference type="PANTHER" id="PTHR42944">
    <property type="entry name" value="ADENINE DNA GLYCOSYLASE"/>
    <property type="match status" value="1"/>
</dbReference>
<keyword evidence="5" id="KW-0378">Hydrolase</keyword>
<keyword evidence="4" id="KW-0227">DNA damage</keyword>
<dbReference type="Gene3D" id="1.10.1670.10">
    <property type="entry name" value="Helix-hairpin-Helix base-excision DNA repair enzymes (C-terminal)"/>
    <property type="match status" value="1"/>
</dbReference>
<dbReference type="Proteomes" id="UP000824261">
    <property type="component" value="Unassembled WGS sequence"/>
</dbReference>
<evidence type="ECO:0000259" key="10">
    <source>
        <dbReference type="SMART" id="SM00478"/>
    </source>
</evidence>
<dbReference type="GO" id="GO:0006298">
    <property type="term" value="P:mismatch repair"/>
    <property type="evidence" value="ECO:0007669"/>
    <property type="project" value="TreeGrafter"/>
</dbReference>
<evidence type="ECO:0000256" key="8">
    <source>
        <dbReference type="ARBA" id="ARBA00023204"/>
    </source>
</evidence>
<dbReference type="CDD" id="cd00056">
    <property type="entry name" value="ENDO3c"/>
    <property type="match status" value="1"/>
</dbReference>
<dbReference type="GO" id="GO:0000701">
    <property type="term" value="F:purine-specific mismatch base pair DNA N-glycosylase activity"/>
    <property type="evidence" value="ECO:0007669"/>
    <property type="project" value="TreeGrafter"/>
</dbReference>
<comment type="cofactor">
    <cofactor evidence="1">
        <name>[4Fe-4S] cluster</name>
        <dbReference type="ChEBI" id="CHEBI:49883"/>
    </cofactor>
</comment>
<dbReference type="AlphaFoldDB" id="A0A9D1D399"/>
<evidence type="ECO:0000256" key="2">
    <source>
        <dbReference type="ARBA" id="ARBA00008343"/>
    </source>
</evidence>
<dbReference type="Gene3D" id="1.10.340.30">
    <property type="entry name" value="Hypothetical protein, domain 2"/>
    <property type="match status" value="1"/>
</dbReference>
<dbReference type="PROSITE" id="PS01155">
    <property type="entry name" value="ENDONUCLEASE_III_2"/>
    <property type="match status" value="1"/>
</dbReference>
<name>A0A9D1D399_9ACTN</name>
<protein>
    <submittedName>
        <fullName evidence="11">Adenine glycosylase</fullName>
    </submittedName>
</protein>
<gene>
    <name evidence="11" type="ORF">IAA69_02275</name>
</gene>
<keyword evidence="8" id="KW-0234">DNA repair</keyword>
<evidence type="ECO:0000256" key="4">
    <source>
        <dbReference type="ARBA" id="ARBA00022763"/>
    </source>
</evidence>
<dbReference type="GO" id="GO:0035485">
    <property type="term" value="F:adenine/guanine mispair binding"/>
    <property type="evidence" value="ECO:0007669"/>
    <property type="project" value="TreeGrafter"/>
</dbReference>
<evidence type="ECO:0000256" key="1">
    <source>
        <dbReference type="ARBA" id="ARBA00001966"/>
    </source>
</evidence>
<keyword evidence="9" id="KW-0326">Glycosidase</keyword>
<dbReference type="InterPro" id="IPR003265">
    <property type="entry name" value="HhH-GPD_domain"/>
</dbReference>
<dbReference type="SUPFAM" id="SSF48150">
    <property type="entry name" value="DNA-glycosylase"/>
    <property type="match status" value="1"/>
</dbReference>
<evidence type="ECO:0000256" key="6">
    <source>
        <dbReference type="ARBA" id="ARBA00023004"/>
    </source>
</evidence>
<dbReference type="Pfam" id="PF00730">
    <property type="entry name" value="HhH-GPD"/>
    <property type="match status" value="1"/>
</dbReference>
<dbReference type="GO" id="GO:0006284">
    <property type="term" value="P:base-excision repair"/>
    <property type="evidence" value="ECO:0007669"/>
    <property type="project" value="InterPro"/>
</dbReference>
<dbReference type="InterPro" id="IPR023170">
    <property type="entry name" value="HhH_base_excis_C"/>
</dbReference>
<dbReference type="GO" id="GO:0046872">
    <property type="term" value="F:metal ion binding"/>
    <property type="evidence" value="ECO:0007669"/>
    <property type="project" value="UniProtKB-KW"/>
</dbReference>
<dbReference type="SMART" id="SM00478">
    <property type="entry name" value="ENDO3c"/>
    <property type="match status" value="1"/>
</dbReference>
<evidence type="ECO:0000256" key="3">
    <source>
        <dbReference type="ARBA" id="ARBA00022723"/>
    </source>
</evidence>
<reference evidence="11" key="2">
    <citation type="journal article" date="2021" name="PeerJ">
        <title>Extensive microbial diversity within the chicken gut microbiome revealed by metagenomics and culture.</title>
        <authorList>
            <person name="Gilroy R."/>
            <person name="Ravi A."/>
            <person name="Getino M."/>
            <person name="Pursley I."/>
            <person name="Horton D.L."/>
            <person name="Alikhan N.F."/>
            <person name="Baker D."/>
            <person name="Gharbi K."/>
            <person name="Hall N."/>
            <person name="Watson M."/>
            <person name="Adriaenssens E.M."/>
            <person name="Foster-Nyarko E."/>
            <person name="Jarju S."/>
            <person name="Secka A."/>
            <person name="Antonio M."/>
            <person name="Oren A."/>
            <person name="Chaudhuri R.R."/>
            <person name="La Ragione R."/>
            <person name="Hildebrand F."/>
            <person name="Pallen M.J."/>
        </authorList>
    </citation>
    <scope>NUCLEOTIDE SEQUENCE</scope>
    <source>
        <strain evidence="11">ChiGjej1B1-2707</strain>
    </source>
</reference>
<organism evidence="11 12">
    <name type="scientific">Candidatus Aveggerthella stercoripullorum</name>
    <dbReference type="NCBI Taxonomy" id="2840688"/>
    <lineage>
        <taxon>Bacteria</taxon>
        <taxon>Bacillati</taxon>
        <taxon>Actinomycetota</taxon>
        <taxon>Coriobacteriia</taxon>
        <taxon>Eggerthellales</taxon>
        <taxon>Eggerthellaceae</taxon>
        <taxon>Eggerthellaceae incertae sedis</taxon>
        <taxon>Candidatus Aveggerthella</taxon>
    </lineage>
</organism>
<evidence type="ECO:0000256" key="7">
    <source>
        <dbReference type="ARBA" id="ARBA00023014"/>
    </source>
</evidence>
<evidence type="ECO:0000313" key="12">
    <source>
        <dbReference type="Proteomes" id="UP000824261"/>
    </source>
</evidence>
<keyword evidence="3" id="KW-0479">Metal-binding</keyword>
<evidence type="ECO:0000256" key="9">
    <source>
        <dbReference type="ARBA" id="ARBA00023295"/>
    </source>
</evidence>
<dbReference type="EMBL" id="DVGB01000029">
    <property type="protein sequence ID" value="HIR01081.1"/>
    <property type="molecule type" value="Genomic_DNA"/>
</dbReference>
<dbReference type="InterPro" id="IPR011257">
    <property type="entry name" value="DNA_glycosylase"/>
</dbReference>
<dbReference type="InterPro" id="IPR004036">
    <property type="entry name" value="Endonuclease-III-like_CS2"/>
</dbReference>
<dbReference type="GO" id="GO:0034039">
    <property type="term" value="F:8-oxo-7,8-dihydroguanine DNA N-glycosylase activity"/>
    <property type="evidence" value="ECO:0007669"/>
    <property type="project" value="TreeGrafter"/>
</dbReference>